<organism evidence="2 3">
    <name type="scientific">Micromonospora saelicesensis</name>
    <dbReference type="NCBI Taxonomy" id="285676"/>
    <lineage>
        <taxon>Bacteria</taxon>
        <taxon>Bacillati</taxon>
        <taxon>Actinomycetota</taxon>
        <taxon>Actinomycetes</taxon>
        <taxon>Micromonosporales</taxon>
        <taxon>Micromonosporaceae</taxon>
        <taxon>Micromonospora</taxon>
    </lineage>
</organism>
<reference evidence="2 3" key="1">
    <citation type="submission" date="2018-03" db="EMBL/GenBank/DDBJ databases">
        <title>Defining the species Micromonospora saelicesensis and Micromonospora noduli under the framework of genomics.</title>
        <authorList>
            <person name="Riesco R."/>
            <person name="Trujillo M.E."/>
        </authorList>
    </citation>
    <scope>NUCLEOTIDE SEQUENCE [LARGE SCALE GENOMIC DNA]</scope>
    <source>
        <strain evidence="2 3">PSN13</strain>
    </source>
</reference>
<evidence type="ECO:0000313" key="2">
    <source>
        <dbReference type="EMBL" id="RAO34243.1"/>
    </source>
</evidence>
<dbReference type="Proteomes" id="UP000249419">
    <property type="component" value="Unassembled WGS sequence"/>
</dbReference>
<dbReference type="SUPFAM" id="SSF52317">
    <property type="entry name" value="Class I glutamine amidotransferase-like"/>
    <property type="match status" value="1"/>
</dbReference>
<dbReference type="Gene3D" id="3.40.50.880">
    <property type="match status" value="1"/>
</dbReference>
<evidence type="ECO:0000313" key="3">
    <source>
        <dbReference type="Proteomes" id="UP000249419"/>
    </source>
</evidence>
<proteinExistence type="predicted"/>
<name>A0A328NQU4_9ACTN</name>
<dbReference type="PANTHER" id="PTHR40469">
    <property type="entry name" value="SECRETED GLYCOSYL HYDROLASE"/>
    <property type="match status" value="1"/>
</dbReference>
<dbReference type="InterPro" id="IPR029062">
    <property type="entry name" value="Class_I_gatase-like"/>
</dbReference>
<dbReference type="EMBL" id="PYAG01000012">
    <property type="protein sequence ID" value="RAO34243.1"/>
    <property type="molecule type" value="Genomic_DNA"/>
</dbReference>
<gene>
    <name evidence="2" type="ORF">PSN13_03110</name>
</gene>
<feature type="domain" description="ThuA-like" evidence="1">
    <location>
        <begin position="22"/>
        <end position="215"/>
    </location>
</feature>
<dbReference type="InterPro" id="IPR029010">
    <property type="entry name" value="ThuA-like"/>
</dbReference>
<dbReference type="Pfam" id="PF06283">
    <property type="entry name" value="ThuA"/>
    <property type="match status" value="1"/>
</dbReference>
<accession>A0A328NQU4</accession>
<protein>
    <recommendedName>
        <fullName evidence="1">ThuA-like domain-containing protein</fullName>
    </recommendedName>
</protein>
<sequence>MSVDTVIFSGEGPHADPWHPLAETSAMLARLIGDEGAVAVVTSVDQLEVALDGARLLVVNASADRTTPIPEDEIFARVLDGFLAGGGSLLAVHSATIAFPQLASWRSAVGAAWAHGRTFHPPIGPSLIRRSGVEHPISAGLGDFEVHDERYTELELVDGLDIEALYVHDEGGDAHPLVWARTVGSSRIVYNALGHDVRSYESPGHQELLRRIVAWLRHDS</sequence>
<dbReference type="PANTHER" id="PTHR40469:SF2">
    <property type="entry name" value="GALACTOSE-BINDING DOMAIN-LIKE SUPERFAMILY PROTEIN"/>
    <property type="match status" value="1"/>
</dbReference>
<dbReference type="RefSeq" id="WP_112676453.1">
    <property type="nucleotide sequence ID" value="NZ_PYAG01000012.1"/>
</dbReference>
<evidence type="ECO:0000259" key="1">
    <source>
        <dbReference type="Pfam" id="PF06283"/>
    </source>
</evidence>
<comment type="caution">
    <text evidence="2">The sequence shown here is derived from an EMBL/GenBank/DDBJ whole genome shotgun (WGS) entry which is preliminary data.</text>
</comment>
<dbReference type="AlphaFoldDB" id="A0A328NQU4"/>